<feature type="signal peptide" evidence="1">
    <location>
        <begin position="1"/>
        <end position="25"/>
    </location>
</feature>
<dbReference type="GO" id="GO:0006974">
    <property type="term" value="P:DNA damage response"/>
    <property type="evidence" value="ECO:0007669"/>
    <property type="project" value="TreeGrafter"/>
</dbReference>
<dbReference type="InterPro" id="IPR007497">
    <property type="entry name" value="SIMPL/DUF541"/>
</dbReference>
<organism evidence="2 3">
    <name type="scientific">Phenylobacterium parvum</name>
    <dbReference type="NCBI Taxonomy" id="2201350"/>
    <lineage>
        <taxon>Bacteria</taxon>
        <taxon>Pseudomonadati</taxon>
        <taxon>Pseudomonadota</taxon>
        <taxon>Alphaproteobacteria</taxon>
        <taxon>Caulobacterales</taxon>
        <taxon>Caulobacteraceae</taxon>
        <taxon>Phenylobacterium</taxon>
    </lineage>
</organism>
<name>A0A2Z3HKC0_9CAUL</name>
<evidence type="ECO:0008006" key="4">
    <source>
        <dbReference type="Google" id="ProtNLM"/>
    </source>
</evidence>
<keyword evidence="3" id="KW-1185">Reference proteome</keyword>
<dbReference type="KEGG" id="phb:HYN04_03905"/>
<gene>
    <name evidence="2" type="ORF">HYN04_03905</name>
</gene>
<feature type="chain" id="PRO_5016417440" description="SIMPL domain-containing protein" evidence="1">
    <location>
        <begin position="26"/>
        <end position="239"/>
    </location>
</feature>
<dbReference type="OrthoDB" id="9813144at2"/>
<evidence type="ECO:0000313" key="3">
    <source>
        <dbReference type="Proteomes" id="UP000247763"/>
    </source>
</evidence>
<accession>A0A2Z3HKC0</accession>
<dbReference type="EMBL" id="CP029479">
    <property type="protein sequence ID" value="AWM76973.1"/>
    <property type="molecule type" value="Genomic_DNA"/>
</dbReference>
<dbReference type="InterPro" id="IPR052022">
    <property type="entry name" value="26kDa_periplasmic_antigen"/>
</dbReference>
<dbReference type="RefSeq" id="WP_110449542.1">
    <property type="nucleotide sequence ID" value="NZ_CP029479.1"/>
</dbReference>
<sequence length="239" mass="24554">MKTATAAVLALTLALPLLAARPAWAAEDPATLTLSAEGVSRLAPDMASVSLGVVTEAPTAGEALRLNSERMTRVMAALKKAGLADRDLQTSGLSISPQYDYPNGRPPELRGYQAANQVTATVRDLARLGPVIDATVSAGANSAGQVSFGLSNPLAAENAAREAAVKALNAKADLYARATGHRGVRLTALSEGGFVPQPRPMMKAYAMAAPMADAAPPPPVAPGELNLSITVSGVFEMVK</sequence>
<dbReference type="PANTHER" id="PTHR34387:SF1">
    <property type="entry name" value="PERIPLASMIC IMMUNOGENIC PROTEIN"/>
    <property type="match status" value="1"/>
</dbReference>
<keyword evidence="1" id="KW-0732">Signal</keyword>
<protein>
    <recommendedName>
        <fullName evidence="4">SIMPL domain-containing protein</fullName>
    </recommendedName>
</protein>
<dbReference type="Gene3D" id="3.30.70.2970">
    <property type="entry name" value="Protein of unknown function (DUF541), domain 2"/>
    <property type="match status" value="1"/>
</dbReference>
<dbReference type="Gene3D" id="3.30.110.170">
    <property type="entry name" value="Protein of unknown function (DUF541), domain 1"/>
    <property type="match status" value="1"/>
</dbReference>
<dbReference type="PANTHER" id="PTHR34387">
    <property type="entry name" value="SLR1258 PROTEIN"/>
    <property type="match status" value="1"/>
</dbReference>
<evidence type="ECO:0000313" key="2">
    <source>
        <dbReference type="EMBL" id="AWM76973.1"/>
    </source>
</evidence>
<proteinExistence type="predicted"/>
<dbReference type="AlphaFoldDB" id="A0A2Z3HKC0"/>
<reference evidence="3" key="1">
    <citation type="submission" date="2018-05" db="EMBL/GenBank/DDBJ databases">
        <title>Genome sequencing of Phenylobacterium sp. HYN0004.</title>
        <authorList>
            <person name="Yi H."/>
            <person name="Baek C."/>
        </authorList>
    </citation>
    <scope>NUCLEOTIDE SEQUENCE [LARGE SCALE GENOMIC DNA]</scope>
    <source>
        <strain evidence="3">HYN0004</strain>
    </source>
</reference>
<evidence type="ECO:0000256" key="1">
    <source>
        <dbReference type="SAM" id="SignalP"/>
    </source>
</evidence>
<dbReference type="Pfam" id="PF04402">
    <property type="entry name" value="SIMPL"/>
    <property type="match status" value="1"/>
</dbReference>
<dbReference type="Proteomes" id="UP000247763">
    <property type="component" value="Chromosome"/>
</dbReference>